<evidence type="ECO:0000313" key="2">
    <source>
        <dbReference type="Proteomes" id="UP000276133"/>
    </source>
</evidence>
<proteinExistence type="predicted"/>
<comment type="caution">
    <text evidence="1">The sequence shown here is derived from an EMBL/GenBank/DDBJ whole genome shotgun (WGS) entry which is preliminary data.</text>
</comment>
<organism evidence="1 2">
    <name type="scientific">Brachionus plicatilis</name>
    <name type="common">Marine rotifer</name>
    <name type="synonym">Brachionus muelleri</name>
    <dbReference type="NCBI Taxonomy" id="10195"/>
    <lineage>
        <taxon>Eukaryota</taxon>
        <taxon>Metazoa</taxon>
        <taxon>Spiralia</taxon>
        <taxon>Gnathifera</taxon>
        <taxon>Rotifera</taxon>
        <taxon>Eurotatoria</taxon>
        <taxon>Monogononta</taxon>
        <taxon>Pseudotrocha</taxon>
        <taxon>Ploima</taxon>
        <taxon>Brachionidae</taxon>
        <taxon>Brachionus</taxon>
    </lineage>
</organism>
<sequence>MTEKNMIKNRNINENGLMRFAHLNFHIFFFKFGHLISNEGRSSKKFGKQINKFLNTDIEFSNVNECQRIDRILIETKY</sequence>
<evidence type="ECO:0000313" key="1">
    <source>
        <dbReference type="EMBL" id="RNA12968.1"/>
    </source>
</evidence>
<reference evidence="1 2" key="1">
    <citation type="journal article" date="2018" name="Sci. Rep.">
        <title>Genomic signatures of local adaptation to the degree of environmental predictability in rotifers.</title>
        <authorList>
            <person name="Franch-Gras L."/>
            <person name="Hahn C."/>
            <person name="Garcia-Roger E.M."/>
            <person name="Carmona M.J."/>
            <person name="Serra M."/>
            <person name="Gomez A."/>
        </authorList>
    </citation>
    <scope>NUCLEOTIDE SEQUENCE [LARGE SCALE GENOMIC DNA]</scope>
    <source>
        <strain evidence="1">HYR1</strain>
    </source>
</reference>
<protein>
    <submittedName>
        <fullName evidence="1">Uncharacterized protein</fullName>
    </submittedName>
</protein>
<gene>
    <name evidence="1" type="ORF">BpHYR1_052471</name>
</gene>
<keyword evidence="2" id="KW-1185">Reference proteome</keyword>
<dbReference type="AlphaFoldDB" id="A0A3M7QPT1"/>
<accession>A0A3M7QPT1</accession>
<dbReference type="EMBL" id="REGN01005545">
    <property type="protein sequence ID" value="RNA12968.1"/>
    <property type="molecule type" value="Genomic_DNA"/>
</dbReference>
<name>A0A3M7QPT1_BRAPC</name>
<dbReference type="Proteomes" id="UP000276133">
    <property type="component" value="Unassembled WGS sequence"/>
</dbReference>